<feature type="region of interest" description="Disordered" evidence="1">
    <location>
        <begin position="604"/>
        <end position="879"/>
    </location>
</feature>
<sequence length="879" mass="93324">MADAEALTGASRELKRDEGDDEDEVRSADKPRAVRNSLKEQAGSLRVSKAGKGGGTKKTVNGGGGKKKSLNKGAKGKNGARVEPAAGAGDDDGDAEDLTTGGIMDLLNAGLDEDLTKAAPKKAKPKKAAGPASARSVLGDLSPDGASKGEAAAAREAKREAKRKAKAEEKAAAEAAAAKEAAGADRKRTGSIIAGPDYRAGRAASSGARAAAAASAAGRRGSAARRMSAARYGDRWFEGAMPDASLGLSNEIMLEMGHYETFVLNDARPPATYRPDARDERRRKKHWQRTRIRAFESAGEAMIQFLRTMKDYPAEDGGGDGAGGVLTTGKLLGRLLQVAMRSAPENGGIFGNFGGVAPSDIVTVWLHEPKDGVLYTRWASKLPANIKKNARDYIKIKDGDGMAGATFAAAAPSNTPDARMDPNYSDRVDRTTGYVTRSVLTLPFGAPGTAPIGVAQFINRVWSPDADEDSDADSEDDEGHATSSVLPFADPEADARVRVDETAFKIDDLDIPKHVETLAVRDGDATRAIHVIPYSARDEAAMTGLVDLFACVLTYAIEYHEARRGVAPGGDFTCLNDLVESKETSRIGIWTKRAREILFNRKSDEDEAAKVDDSDDEDEADSVGRAAASRRATNRGTISEFLKRSTSTFGRRESQRALLDRAPDEPAPQKPAHLQRQGGANREGARRSSISKFFAKKAADKADAPAGPPRGSQRRTSLSKFFAKNDGGAAPAAAPTASSRRRSSLSKFFGKGDGARPRQRRARCGAPRRGSLSKLLRRASQTLSTPGAAAEGAPPPRRKNSIFNMLAGGAAPASPVAPDPFRDSPPAPLRRRGSLFAKEDVNPNKTTVENGKIRHTFSNQATLEVADVANTPQSPPRRL</sequence>
<dbReference type="Gene3D" id="3.30.450.40">
    <property type="match status" value="1"/>
</dbReference>
<feature type="compositionally biased region" description="Basic and acidic residues" evidence="1">
    <location>
        <begin position="650"/>
        <end position="664"/>
    </location>
</feature>
<proteinExistence type="predicted"/>
<name>A0ABR1G5W1_AURAN</name>
<feature type="compositionally biased region" description="Gly residues" evidence="1">
    <location>
        <begin position="51"/>
        <end position="64"/>
    </location>
</feature>
<feature type="compositionally biased region" description="Low complexity" evidence="1">
    <location>
        <begin position="729"/>
        <end position="738"/>
    </location>
</feature>
<evidence type="ECO:0000256" key="1">
    <source>
        <dbReference type="SAM" id="MobiDB-lite"/>
    </source>
</evidence>
<feature type="region of interest" description="Disordered" evidence="1">
    <location>
        <begin position="1"/>
        <end position="100"/>
    </location>
</feature>
<dbReference type="EMBL" id="JBBJCI010000087">
    <property type="protein sequence ID" value="KAK7248700.1"/>
    <property type="molecule type" value="Genomic_DNA"/>
</dbReference>
<dbReference type="SUPFAM" id="SSF55781">
    <property type="entry name" value="GAF domain-like"/>
    <property type="match status" value="1"/>
</dbReference>
<feature type="region of interest" description="Disordered" evidence="1">
    <location>
        <begin position="117"/>
        <end position="169"/>
    </location>
</feature>
<dbReference type="InterPro" id="IPR029016">
    <property type="entry name" value="GAF-like_dom_sf"/>
</dbReference>
<evidence type="ECO:0000313" key="2">
    <source>
        <dbReference type="EMBL" id="KAK7248700.1"/>
    </source>
</evidence>
<feature type="region of interest" description="Disordered" evidence="1">
    <location>
        <begin position="465"/>
        <end position="487"/>
    </location>
</feature>
<comment type="caution">
    <text evidence="2">The sequence shown here is derived from an EMBL/GenBank/DDBJ whole genome shotgun (WGS) entry which is preliminary data.</text>
</comment>
<feature type="compositionally biased region" description="Acidic residues" evidence="1">
    <location>
        <begin position="465"/>
        <end position="478"/>
    </location>
</feature>
<gene>
    <name evidence="2" type="ORF">SO694_00040238</name>
</gene>
<feature type="compositionally biased region" description="Pro residues" evidence="1">
    <location>
        <begin position="815"/>
        <end position="828"/>
    </location>
</feature>
<dbReference type="Proteomes" id="UP001363151">
    <property type="component" value="Unassembled WGS sequence"/>
</dbReference>
<evidence type="ECO:0000313" key="3">
    <source>
        <dbReference type="Proteomes" id="UP001363151"/>
    </source>
</evidence>
<protein>
    <submittedName>
        <fullName evidence="2">Uncharacterized protein</fullName>
    </submittedName>
</protein>
<organism evidence="2 3">
    <name type="scientific">Aureococcus anophagefferens</name>
    <name type="common">Harmful bloom alga</name>
    <dbReference type="NCBI Taxonomy" id="44056"/>
    <lineage>
        <taxon>Eukaryota</taxon>
        <taxon>Sar</taxon>
        <taxon>Stramenopiles</taxon>
        <taxon>Ochrophyta</taxon>
        <taxon>Pelagophyceae</taxon>
        <taxon>Pelagomonadales</taxon>
        <taxon>Pelagomonadaceae</taxon>
        <taxon>Aureococcus</taxon>
    </lineage>
</organism>
<keyword evidence="3" id="KW-1185">Reference proteome</keyword>
<reference evidence="2 3" key="1">
    <citation type="submission" date="2024-03" db="EMBL/GenBank/DDBJ databases">
        <title>Aureococcus anophagefferens CCMP1851 and Kratosvirus quantuckense: Draft genome of a second virus-susceptible host strain in the model system.</title>
        <authorList>
            <person name="Chase E."/>
            <person name="Truchon A.R."/>
            <person name="Schepens W."/>
            <person name="Wilhelm S.W."/>
        </authorList>
    </citation>
    <scope>NUCLEOTIDE SEQUENCE [LARGE SCALE GENOMIC DNA]</scope>
    <source>
        <strain evidence="2 3">CCMP1851</strain>
    </source>
</reference>
<accession>A0ABR1G5W1</accession>